<gene>
    <name evidence="2" type="ORF">SAMN02745121_05260</name>
</gene>
<dbReference type="OrthoDB" id="8093255at2"/>
<feature type="region of interest" description="Disordered" evidence="1">
    <location>
        <begin position="20"/>
        <end position="47"/>
    </location>
</feature>
<dbReference type="PROSITE" id="PS51257">
    <property type="entry name" value="PROKAR_LIPOPROTEIN"/>
    <property type="match status" value="1"/>
</dbReference>
<reference evidence="3" key="1">
    <citation type="submission" date="2016-10" db="EMBL/GenBank/DDBJ databases">
        <authorList>
            <person name="Varghese N."/>
            <person name="Submissions S."/>
        </authorList>
    </citation>
    <scope>NUCLEOTIDE SEQUENCE [LARGE SCALE GENOMIC DNA]</scope>
    <source>
        <strain evidence="3">ATCC 25963</strain>
    </source>
</reference>
<proteinExistence type="predicted"/>
<dbReference type="EMBL" id="FOMX01000018">
    <property type="protein sequence ID" value="SFE71855.1"/>
    <property type="molecule type" value="Genomic_DNA"/>
</dbReference>
<dbReference type="AlphaFoldDB" id="A0A1I2CUJ7"/>
<organism evidence="2 3">
    <name type="scientific">Nannocystis exedens</name>
    <dbReference type="NCBI Taxonomy" id="54"/>
    <lineage>
        <taxon>Bacteria</taxon>
        <taxon>Pseudomonadati</taxon>
        <taxon>Myxococcota</taxon>
        <taxon>Polyangia</taxon>
        <taxon>Nannocystales</taxon>
        <taxon>Nannocystaceae</taxon>
        <taxon>Nannocystis</taxon>
    </lineage>
</organism>
<dbReference type="SUPFAM" id="SSF75011">
    <property type="entry name" value="3-carboxy-cis,cis-mucoante lactonizing enzyme"/>
    <property type="match status" value="1"/>
</dbReference>
<evidence type="ECO:0000313" key="2">
    <source>
        <dbReference type="EMBL" id="SFE71855.1"/>
    </source>
</evidence>
<keyword evidence="3" id="KW-1185">Reference proteome</keyword>
<evidence type="ECO:0000256" key="1">
    <source>
        <dbReference type="SAM" id="MobiDB-lite"/>
    </source>
</evidence>
<feature type="compositionally biased region" description="Low complexity" evidence="1">
    <location>
        <begin position="26"/>
        <end position="41"/>
    </location>
</feature>
<dbReference type="RefSeq" id="WP_096326903.1">
    <property type="nucleotide sequence ID" value="NZ_FOMX01000018.1"/>
</dbReference>
<evidence type="ECO:0000313" key="3">
    <source>
        <dbReference type="Proteomes" id="UP000199400"/>
    </source>
</evidence>
<protein>
    <submittedName>
        <fullName evidence="2">Uncharacterized protein</fullName>
    </submittedName>
</protein>
<name>A0A1I2CUJ7_9BACT</name>
<dbReference type="Proteomes" id="UP000199400">
    <property type="component" value="Unassembled WGS sequence"/>
</dbReference>
<accession>A0A1I2CUJ7</accession>
<sequence>MWTRSRIAVVVAVTVAGCSKREEPEPAAGSAAGSAAAVVPGNPNDATDESLLATAEALEAAAQRGDVRWTRTAGHDLMTFSKDGRLQQQPFPAPKHGHGDSVNDAWLAPDGTLFTAGDMITGVPGPDTGAVHRMLPGGPLERVLELPERELWSVWGRSASDVYAVGPKVVVHWNGATWSELPIDGVVGDINNVTGTATELWIAGANNDPESSRIYRLTGTTWQREIEVPCVLRGLSIVNATLYAGGACNTVFRRGSDGTWTNERIPQSFVYDLVATSDSVVYAAATQLLRRNLDGTWVVADAGLPRVHSVYPGRGAQIFAVGNFEYPGNSAISFGAGNRFQIFPLGDCDHVTGTPDLLHCVRERFESSPPPPDLR</sequence>